<gene>
    <name evidence="2" type="ORF">GOP47_0025718</name>
</gene>
<dbReference type="InterPro" id="IPR032675">
    <property type="entry name" value="LRR_dom_sf"/>
</dbReference>
<organism evidence="2 3">
    <name type="scientific">Adiantum capillus-veneris</name>
    <name type="common">Maidenhair fern</name>
    <dbReference type="NCBI Taxonomy" id="13818"/>
    <lineage>
        <taxon>Eukaryota</taxon>
        <taxon>Viridiplantae</taxon>
        <taxon>Streptophyta</taxon>
        <taxon>Embryophyta</taxon>
        <taxon>Tracheophyta</taxon>
        <taxon>Polypodiopsida</taxon>
        <taxon>Polypodiidae</taxon>
        <taxon>Polypodiales</taxon>
        <taxon>Pteridineae</taxon>
        <taxon>Pteridaceae</taxon>
        <taxon>Vittarioideae</taxon>
        <taxon>Adiantum</taxon>
    </lineage>
</organism>
<reference evidence="2" key="1">
    <citation type="submission" date="2021-01" db="EMBL/GenBank/DDBJ databases">
        <title>Adiantum capillus-veneris genome.</title>
        <authorList>
            <person name="Fang Y."/>
            <person name="Liao Q."/>
        </authorList>
    </citation>
    <scope>NUCLEOTIDE SEQUENCE</scope>
    <source>
        <strain evidence="2">H3</strain>
        <tissue evidence="2">Leaf</tissue>
    </source>
</reference>
<sequence>MAGSKILVTSRSRKVLTSVLQSRYGIMHIPSLTEAEAVEALKSYCGFSCFIPEEHLQSLAHSCFFQGQCHPLYLKLKGAELEIRGRASFNGHKWKETISSMVSNGGNHGDSSGKAAVLRAVEKSLDVLPSHLQDFFINLVSWEHVFKNKRYSDGHHLDYLRFHCNDGTEDAMFNVLELEYHGLVEVGLDATDSLKLDRLVIHDLLRDVAMRRLKSIPEVNALANHVVASDNLSGFSSFELASKKNVTGRDIEVSTLSTLFGSRKAFGSNWLGCWNLEVHAVVGAATDVHKWSRSLVKVGDCLPKLQVLKIDDNEHLVEVAAGLIILLSDTFPILKRLKLRSCRKLERFPDLIKLGSLRTLDLSYCSKLRSMEGSMCSLTGLQELDLVLCDELEIINLDLSNSANLRVLRMDGCMPVREIRLSMTAACVHLQHLSFHMGGLLAESSKSSTSVPSLLRGAVVLCDNDYITQPNCGSSVNLMNPFVNLRSLDVKGCRWHIYWLDVSGLPSLQELQLASFESLQKLTLAPDSLVNLRYLNVQDCRNLEEISGLGAGHRSLRNIRISKCPTLVRILGMHDLRGLSSLSLKGCEKTKMKGASCEQGDTCDARIDMRDADQRAENGRRGAVQVAQSRCMAALASLQELDIWCCTALTDVSAVAALTSLQELDIRDCTALTDVSAVAALITSLRTLHVKSCTALRFLNLKHLPCLEVFKFE</sequence>
<evidence type="ECO:0000256" key="1">
    <source>
        <dbReference type="ARBA" id="ARBA00022528"/>
    </source>
</evidence>
<comment type="caution">
    <text evidence="2">The sequence shown here is derived from an EMBL/GenBank/DDBJ whole genome shotgun (WGS) entry which is preliminary data.</text>
</comment>
<dbReference type="SMART" id="SM00367">
    <property type="entry name" value="LRR_CC"/>
    <property type="match status" value="4"/>
</dbReference>
<evidence type="ECO:0000313" key="3">
    <source>
        <dbReference type="Proteomes" id="UP000886520"/>
    </source>
</evidence>
<proteinExistence type="predicted"/>
<dbReference type="OrthoDB" id="2018467at2759"/>
<dbReference type="AlphaFoldDB" id="A0A9D4U2L0"/>
<dbReference type="SUPFAM" id="SSF52540">
    <property type="entry name" value="P-loop containing nucleoside triphosphate hydrolases"/>
    <property type="match status" value="1"/>
</dbReference>
<dbReference type="Gene3D" id="3.80.10.10">
    <property type="entry name" value="Ribonuclease Inhibitor"/>
    <property type="match status" value="3"/>
</dbReference>
<dbReference type="EMBL" id="JABFUD020000025">
    <property type="protein sequence ID" value="KAI5059399.1"/>
    <property type="molecule type" value="Genomic_DNA"/>
</dbReference>
<keyword evidence="1" id="KW-0934">Plastid</keyword>
<accession>A0A9D4U2L0</accession>
<name>A0A9D4U2L0_ADICA</name>
<keyword evidence="1" id="KW-0150">Chloroplast</keyword>
<evidence type="ECO:0000313" key="2">
    <source>
        <dbReference type="EMBL" id="KAI5059399.1"/>
    </source>
</evidence>
<protein>
    <submittedName>
        <fullName evidence="2">Uncharacterized protein</fullName>
    </submittedName>
</protein>
<dbReference type="PANTHER" id="PTHR36766:SF30">
    <property type="entry name" value="TIR-NBS TYPE DISEASE RESISTANCE PROTEIN-RELATED"/>
    <property type="match status" value="1"/>
</dbReference>
<dbReference type="InterPro" id="IPR006553">
    <property type="entry name" value="Leu-rich_rpt_Cys-con_subtyp"/>
</dbReference>
<dbReference type="SUPFAM" id="SSF52058">
    <property type="entry name" value="L domain-like"/>
    <property type="match status" value="2"/>
</dbReference>
<dbReference type="InterPro" id="IPR027417">
    <property type="entry name" value="P-loop_NTPase"/>
</dbReference>
<dbReference type="PANTHER" id="PTHR36766">
    <property type="entry name" value="PLANT BROAD-SPECTRUM MILDEW RESISTANCE PROTEIN RPW8"/>
    <property type="match status" value="1"/>
</dbReference>
<dbReference type="Proteomes" id="UP000886520">
    <property type="component" value="Chromosome 25"/>
</dbReference>
<keyword evidence="3" id="KW-1185">Reference proteome</keyword>